<accession>A0A4R6LMV6</accession>
<dbReference type="InterPro" id="IPR002915">
    <property type="entry name" value="DeoC/FbaB/LacD_aldolase"/>
</dbReference>
<name>A0A4R6LMV6_9FIRM</name>
<dbReference type="Gene3D" id="3.20.20.70">
    <property type="entry name" value="Aldolase class I"/>
    <property type="match status" value="1"/>
</dbReference>
<comment type="pathway">
    <text evidence="7">Carbohydrate degradation; 2-deoxy-D-ribose 1-phosphate degradation; D-glyceraldehyde 3-phosphate and acetaldehyde from 2-deoxy-alpha-D-ribose 1-phosphate: step 2/2.</text>
</comment>
<evidence type="ECO:0000256" key="2">
    <source>
        <dbReference type="ARBA" id="ARBA00022490"/>
    </source>
</evidence>
<sequence length="227" mass="24382">MAIKPRDMAKMIDHTNLSPTATVDEIKELCKEAKEHEFASVCVNPIYVPLTAKLLEESSVKVCTVVGFPLGANTTEVKSYETRNAIKNGAQEIDMVMNIGAFKSGAYEIFKADIKAVVDATKKAGVSSDIIVKVILECCYLDEEEIVKACEIAKDAGVDFVKTSTGFGDYGARVEDVSIMRKTVGRDVGVKASGGIKNFEQALEMLDAGANRIGASSGVTIVTDDEE</sequence>
<evidence type="ECO:0000256" key="1">
    <source>
        <dbReference type="ARBA" id="ARBA00010936"/>
    </source>
</evidence>
<dbReference type="NCBIfam" id="TIGR00126">
    <property type="entry name" value="deoC"/>
    <property type="match status" value="1"/>
</dbReference>
<proteinExistence type="inferred from homology"/>
<keyword evidence="3 7" id="KW-0456">Lyase</keyword>
<dbReference type="CDD" id="cd00959">
    <property type="entry name" value="DeoC"/>
    <property type="match status" value="1"/>
</dbReference>
<comment type="function">
    <text evidence="6 7">Catalyzes a reversible aldol reaction between acetaldehyde and D-glyceraldehyde 3-phosphate to generate 2-deoxy-D-ribose 5-phosphate.</text>
</comment>
<reference evidence="8 9" key="1">
    <citation type="submission" date="2019-03" db="EMBL/GenBank/DDBJ databases">
        <title>Subsurface microbial communities from deep shales in Ohio and West Virginia, USA.</title>
        <authorList>
            <person name="Wrighton K."/>
        </authorList>
    </citation>
    <scope>NUCLEOTIDE SEQUENCE [LARGE SCALE GENOMIC DNA]</scope>
    <source>
        <strain evidence="8 9">MA284_T2</strain>
    </source>
</reference>
<dbReference type="SUPFAM" id="SSF51569">
    <property type="entry name" value="Aldolase"/>
    <property type="match status" value="1"/>
</dbReference>
<dbReference type="AlphaFoldDB" id="A0A4R6LMV6"/>
<gene>
    <name evidence="7" type="primary">deoC</name>
    <name evidence="8" type="ORF">DFR79_12140</name>
</gene>
<evidence type="ECO:0000256" key="4">
    <source>
        <dbReference type="ARBA" id="ARBA00023270"/>
    </source>
</evidence>
<dbReference type="RefSeq" id="WP_133515649.1">
    <property type="nucleotide sequence ID" value="NZ_SNWX01000021.1"/>
</dbReference>
<feature type="active site" description="Proton donor/acceptor" evidence="7">
    <location>
        <position position="94"/>
    </location>
</feature>
<evidence type="ECO:0000313" key="8">
    <source>
        <dbReference type="EMBL" id="TDO84476.1"/>
    </source>
</evidence>
<comment type="catalytic activity">
    <reaction evidence="5 7">
        <text>2-deoxy-D-ribose 5-phosphate = D-glyceraldehyde 3-phosphate + acetaldehyde</text>
        <dbReference type="Rhea" id="RHEA:12821"/>
        <dbReference type="ChEBI" id="CHEBI:15343"/>
        <dbReference type="ChEBI" id="CHEBI:59776"/>
        <dbReference type="ChEBI" id="CHEBI:62877"/>
        <dbReference type="EC" id="4.1.2.4"/>
    </reaction>
</comment>
<dbReference type="HAMAP" id="MF_00114">
    <property type="entry name" value="DeoC_type1"/>
    <property type="match status" value="1"/>
</dbReference>
<dbReference type="PIRSF" id="PIRSF001357">
    <property type="entry name" value="DeoC"/>
    <property type="match status" value="1"/>
</dbReference>
<dbReference type="FunFam" id="3.20.20.70:FF:000044">
    <property type="entry name" value="Deoxyribose-phosphate aldolase"/>
    <property type="match status" value="1"/>
</dbReference>
<dbReference type="GO" id="GO:0004139">
    <property type="term" value="F:deoxyribose-phosphate aldolase activity"/>
    <property type="evidence" value="ECO:0007669"/>
    <property type="project" value="UniProtKB-UniRule"/>
</dbReference>
<dbReference type="Proteomes" id="UP000295064">
    <property type="component" value="Unassembled WGS sequence"/>
</dbReference>
<protein>
    <recommendedName>
        <fullName evidence="7">Deoxyribose-phosphate aldolase</fullName>
        <shortName evidence="7">DERA</shortName>
        <ecNumber evidence="7">4.1.2.4</ecNumber>
    </recommendedName>
    <alternativeName>
        <fullName evidence="7">2-deoxy-D-ribose 5-phosphate aldolase</fullName>
    </alternativeName>
    <alternativeName>
        <fullName evidence="7">Phosphodeoxyriboaldolase</fullName>
        <shortName evidence="7">Deoxyriboaldolase</shortName>
    </alternativeName>
</protein>
<evidence type="ECO:0000313" key="9">
    <source>
        <dbReference type="Proteomes" id="UP000295064"/>
    </source>
</evidence>
<evidence type="ECO:0000256" key="3">
    <source>
        <dbReference type="ARBA" id="ARBA00023239"/>
    </source>
</evidence>
<keyword evidence="4 7" id="KW-0704">Schiff base</keyword>
<dbReference type="Pfam" id="PF01791">
    <property type="entry name" value="DeoC"/>
    <property type="match status" value="1"/>
</dbReference>
<dbReference type="PANTHER" id="PTHR10889">
    <property type="entry name" value="DEOXYRIBOSE-PHOSPHATE ALDOLASE"/>
    <property type="match status" value="1"/>
</dbReference>
<dbReference type="GO" id="GO:0009264">
    <property type="term" value="P:deoxyribonucleotide catabolic process"/>
    <property type="evidence" value="ECO:0007669"/>
    <property type="project" value="UniProtKB-UniRule"/>
</dbReference>
<dbReference type="GO" id="GO:0005737">
    <property type="term" value="C:cytoplasm"/>
    <property type="evidence" value="ECO:0007669"/>
    <property type="project" value="UniProtKB-SubCell"/>
</dbReference>
<evidence type="ECO:0000256" key="5">
    <source>
        <dbReference type="ARBA" id="ARBA00048791"/>
    </source>
</evidence>
<dbReference type="SMART" id="SM01133">
    <property type="entry name" value="DeoC"/>
    <property type="match status" value="1"/>
</dbReference>
<evidence type="ECO:0000256" key="6">
    <source>
        <dbReference type="ARBA" id="ARBA00056337"/>
    </source>
</evidence>
<comment type="subcellular location">
    <subcellularLocation>
        <location evidence="7">Cytoplasm</location>
    </subcellularLocation>
</comment>
<feature type="active site" description="Schiff-base intermediate with acetaldehyde" evidence="7">
    <location>
        <position position="162"/>
    </location>
</feature>
<dbReference type="UniPathway" id="UPA00002">
    <property type="reaction ID" value="UER00468"/>
</dbReference>
<dbReference type="GO" id="GO:0006018">
    <property type="term" value="P:2-deoxyribose 1-phosphate catabolic process"/>
    <property type="evidence" value="ECO:0007669"/>
    <property type="project" value="UniProtKB-UniRule"/>
</dbReference>
<dbReference type="EC" id="4.1.2.4" evidence="7"/>
<dbReference type="InterPro" id="IPR011343">
    <property type="entry name" value="DeoC"/>
</dbReference>
<dbReference type="PANTHER" id="PTHR10889:SF1">
    <property type="entry name" value="DEOXYRIBOSE-PHOSPHATE ALDOLASE"/>
    <property type="match status" value="1"/>
</dbReference>
<keyword evidence="2 7" id="KW-0963">Cytoplasm</keyword>
<organism evidence="8 9">
    <name type="scientific">Halanaerobium saccharolyticum</name>
    <dbReference type="NCBI Taxonomy" id="43595"/>
    <lineage>
        <taxon>Bacteria</taxon>
        <taxon>Bacillati</taxon>
        <taxon>Bacillota</taxon>
        <taxon>Clostridia</taxon>
        <taxon>Halanaerobiales</taxon>
        <taxon>Halanaerobiaceae</taxon>
        <taxon>Halanaerobium</taxon>
    </lineage>
</organism>
<comment type="caution">
    <text evidence="8">The sequence shown here is derived from an EMBL/GenBank/DDBJ whole genome shotgun (WGS) entry which is preliminary data.</text>
</comment>
<evidence type="ECO:0000256" key="7">
    <source>
        <dbReference type="HAMAP-Rule" id="MF_00114"/>
    </source>
</evidence>
<dbReference type="InterPro" id="IPR028581">
    <property type="entry name" value="DeoC_typeI"/>
</dbReference>
<comment type="similarity">
    <text evidence="1 7">Belongs to the DeoC/FbaB aldolase family. DeoC type 1 subfamily.</text>
</comment>
<dbReference type="GO" id="GO:0016052">
    <property type="term" value="P:carbohydrate catabolic process"/>
    <property type="evidence" value="ECO:0007669"/>
    <property type="project" value="TreeGrafter"/>
</dbReference>
<dbReference type="InterPro" id="IPR013785">
    <property type="entry name" value="Aldolase_TIM"/>
</dbReference>
<feature type="active site" description="Proton donor/acceptor" evidence="7">
    <location>
        <position position="191"/>
    </location>
</feature>
<dbReference type="EMBL" id="SNWX01000021">
    <property type="protein sequence ID" value="TDO84476.1"/>
    <property type="molecule type" value="Genomic_DNA"/>
</dbReference>
<dbReference type="OrthoDB" id="9778711at2"/>